<keyword evidence="1" id="KW-1133">Transmembrane helix</keyword>
<dbReference type="RefSeq" id="WP_213515805.1">
    <property type="nucleotide sequence ID" value="NZ_BOSE01000004.1"/>
</dbReference>
<evidence type="ECO:0000313" key="3">
    <source>
        <dbReference type="Proteomes" id="UP000683139"/>
    </source>
</evidence>
<accession>A0A919YUC6</accession>
<organism evidence="2 3">
    <name type="scientific">Paenibacillus montaniterrae</name>
    <dbReference type="NCBI Taxonomy" id="429341"/>
    <lineage>
        <taxon>Bacteria</taxon>
        <taxon>Bacillati</taxon>
        <taxon>Bacillota</taxon>
        <taxon>Bacilli</taxon>
        <taxon>Bacillales</taxon>
        <taxon>Paenibacillaceae</taxon>
        <taxon>Paenibacillus</taxon>
    </lineage>
</organism>
<protein>
    <submittedName>
        <fullName evidence="2">Sporulation protein</fullName>
    </submittedName>
</protein>
<keyword evidence="3" id="KW-1185">Reference proteome</keyword>
<evidence type="ECO:0000256" key="1">
    <source>
        <dbReference type="SAM" id="Phobius"/>
    </source>
</evidence>
<dbReference type="InterPro" id="IPR025689">
    <property type="entry name" value="Spore_YtrH"/>
</dbReference>
<evidence type="ECO:0000313" key="2">
    <source>
        <dbReference type="EMBL" id="GIP17013.1"/>
    </source>
</evidence>
<dbReference type="EMBL" id="BOSE01000004">
    <property type="protein sequence ID" value="GIP17013.1"/>
    <property type="molecule type" value="Genomic_DNA"/>
</dbReference>
<dbReference type="Pfam" id="PF14034">
    <property type="entry name" value="Spore_YtrH"/>
    <property type="match status" value="1"/>
</dbReference>
<dbReference type="AlphaFoldDB" id="A0A919YUC6"/>
<keyword evidence="1" id="KW-0472">Membrane</keyword>
<dbReference type="Proteomes" id="UP000683139">
    <property type="component" value="Unassembled WGS sequence"/>
</dbReference>
<gene>
    <name evidence="2" type="ORF">J40TS1_26550</name>
</gene>
<reference evidence="2" key="1">
    <citation type="submission" date="2021-03" db="EMBL/GenBank/DDBJ databases">
        <title>Antimicrobial resistance genes in bacteria isolated from Japanese honey, and their potential for conferring macrolide and lincosamide resistance in the American foulbrood pathogen Paenibacillus larvae.</title>
        <authorList>
            <person name="Okamoto M."/>
            <person name="Kumagai M."/>
            <person name="Kanamori H."/>
            <person name="Takamatsu D."/>
        </authorList>
    </citation>
    <scope>NUCLEOTIDE SEQUENCE</scope>
    <source>
        <strain evidence="2">J40TS1</strain>
    </source>
</reference>
<feature type="transmembrane region" description="Helical" evidence="1">
    <location>
        <begin position="12"/>
        <end position="36"/>
    </location>
</feature>
<feature type="transmembrane region" description="Helical" evidence="1">
    <location>
        <begin position="73"/>
        <end position="93"/>
    </location>
</feature>
<keyword evidence="1" id="KW-0812">Transmembrane</keyword>
<comment type="caution">
    <text evidence="2">The sequence shown here is derived from an EMBL/GenBank/DDBJ whole genome shotgun (WGS) entry which is preliminary data.</text>
</comment>
<proteinExistence type="predicted"/>
<sequence length="109" mass="11308">MNEFLSKAGLDFFVAFGIVLGGSMIAGVGAVFMLMPPATVILDTAVRLKIWAIVAAIGGSIDPVRVIESNISAGLISPAIQQVCFIIFAFLGAHTATELVKLICKGAVT</sequence>
<name>A0A919YUC6_9BACL</name>